<name>A0A6C0AV31_9ZZZZ</name>
<organism evidence="1">
    <name type="scientific">viral metagenome</name>
    <dbReference type="NCBI Taxonomy" id="1070528"/>
    <lineage>
        <taxon>unclassified sequences</taxon>
        <taxon>metagenomes</taxon>
        <taxon>organismal metagenomes</taxon>
    </lineage>
</organism>
<accession>A0A6C0AV31</accession>
<dbReference type="AlphaFoldDB" id="A0A6C0AV31"/>
<reference evidence="1" key="1">
    <citation type="journal article" date="2020" name="Nature">
        <title>Giant virus diversity and host interactions through global metagenomics.</title>
        <authorList>
            <person name="Schulz F."/>
            <person name="Roux S."/>
            <person name="Paez-Espino D."/>
            <person name="Jungbluth S."/>
            <person name="Walsh D.A."/>
            <person name="Denef V.J."/>
            <person name="McMahon K.D."/>
            <person name="Konstantinidis K.T."/>
            <person name="Eloe-Fadrosh E.A."/>
            <person name="Kyrpides N.C."/>
            <person name="Woyke T."/>
        </authorList>
    </citation>
    <scope>NUCLEOTIDE SEQUENCE</scope>
    <source>
        <strain evidence="1">GVMAG-S-ERX555961-36</strain>
    </source>
</reference>
<protein>
    <submittedName>
        <fullName evidence="1">Uncharacterized protein</fullName>
    </submittedName>
</protein>
<proteinExistence type="predicted"/>
<evidence type="ECO:0000313" key="1">
    <source>
        <dbReference type="EMBL" id="QHS83622.1"/>
    </source>
</evidence>
<dbReference type="EMBL" id="MN738761">
    <property type="protein sequence ID" value="QHS83622.1"/>
    <property type="molecule type" value="Genomic_DNA"/>
</dbReference>
<sequence>MSDWGFYHPISESESTTEESCVPEWVLLEPLDFQKNWKNTAGKRPVQSRKERKYYENIWKKNTKIPINKTKSLYNKDVYSNTYSKLCMRSFNNLGPYGIQIPYFRIVTTQKSCFGIQFNKSHAEYLILIKTPYCESSKWYRYNDIKRILNDIIYQNNYYSNFEYVHQSWRILRNKMKYYRCLNYKYLKMKSYLLERVFHDMLYEITEFHPFQQIIFNNQ</sequence>